<organism evidence="4 5">
    <name type="scientific">Acanthamoeba castellanii (strain ATCC 30010 / Neff)</name>
    <dbReference type="NCBI Taxonomy" id="1257118"/>
    <lineage>
        <taxon>Eukaryota</taxon>
        <taxon>Amoebozoa</taxon>
        <taxon>Discosea</taxon>
        <taxon>Longamoebia</taxon>
        <taxon>Centramoebida</taxon>
        <taxon>Acanthamoebidae</taxon>
        <taxon>Acanthamoeba</taxon>
    </lineage>
</organism>
<dbReference type="Gene3D" id="2.60.40.150">
    <property type="entry name" value="C2 domain"/>
    <property type="match status" value="1"/>
</dbReference>
<dbReference type="Proteomes" id="UP000011083">
    <property type="component" value="Unassembled WGS sequence"/>
</dbReference>
<keyword evidence="5" id="KW-1185">Reference proteome</keyword>
<dbReference type="KEGG" id="acan:ACA1_071990"/>
<dbReference type="GO" id="GO:0005509">
    <property type="term" value="F:calcium ion binding"/>
    <property type="evidence" value="ECO:0007669"/>
    <property type="project" value="TreeGrafter"/>
</dbReference>
<evidence type="ECO:0000259" key="3">
    <source>
        <dbReference type="PROSITE" id="PS50004"/>
    </source>
</evidence>
<dbReference type="Pfam" id="PF00168">
    <property type="entry name" value="C2"/>
    <property type="match status" value="1"/>
</dbReference>
<evidence type="ECO:0000256" key="1">
    <source>
        <dbReference type="ARBA" id="ARBA00022723"/>
    </source>
</evidence>
<dbReference type="EMBL" id="KB007857">
    <property type="protein sequence ID" value="ELR23577.1"/>
    <property type="molecule type" value="Genomic_DNA"/>
</dbReference>
<dbReference type="GO" id="GO:0016020">
    <property type="term" value="C:membrane"/>
    <property type="evidence" value="ECO:0007669"/>
    <property type="project" value="TreeGrafter"/>
</dbReference>
<evidence type="ECO:0000256" key="2">
    <source>
        <dbReference type="ARBA" id="ARBA00022837"/>
    </source>
</evidence>
<evidence type="ECO:0000313" key="5">
    <source>
        <dbReference type="Proteomes" id="UP000011083"/>
    </source>
</evidence>
<dbReference type="InterPro" id="IPR035892">
    <property type="entry name" value="C2_domain_sf"/>
</dbReference>
<keyword evidence="2" id="KW-0106">Calcium</keyword>
<dbReference type="GeneID" id="14924558"/>
<dbReference type="PANTHER" id="PTHR45911">
    <property type="entry name" value="C2 DOMAIN-CONTAINING PROTEIN"/>
    <property type="match status" value="1"/>
</dbReference>
<accession>L8HED5</accession>
<reference evidence="4 5" key="1">
    <citation type="journal article" date="2013" name="Genome Biol.">
        <title>Genome of Acanthamoeba castellanii highlights extensive lateral gene transfer and early evolution of tyrosine kinase signaling.</title>
        <authorList>
            <person name="Clarke M."/>
            <person name="Lohan A.J."/>
            <person name="Liu B."/>
            <person name="Lagkouvardos I."/>
            <person name="Roy S."/>
            <person name="Zafar N."/>
            <person name="Bertelli C."/>
            <person name="Schilde C."/>
            <person name="Kianianmomeni A."/>
            <person name="Burglin T.R."/>
            <person name="Frech C."/>
            <person name="Turcotte B."/>
            <person name="Kopec K.O."/>
            <person name="Synnott J.M."/>
            <person name="Choo C."/>
            <person name="Paponov I."/>
            <person name="Finkler A."/>
            <person name="Soon Heng Tan C."/>
            <person name="Hutchins A.P."/>
            <person name="Weinmeier T."/>
            <person name="Rattei T."/>
            <person name="Chu J.S."/>
            <person name="Gimenez G."/>
            <person name="Irimia M."/>
            <person name="Rigden D.J."/>
            <person name="Fitzpatrick D.A."/>
            <person name="Lorenzo-Morales J."/>
            <person name="Bateman A."/>
            <person name="Chiu C.H."/>
            <person name="Tang P."/>
            <person name="Hegemann P."/>
            <person name="Fromm H."/>
            <person name="Raoult D."/>
            <person name="Greub G."/>
            <person name="Miranda-Saavedra D."/>
            <person name="Chen N."/>
            <person name="Nash P."/>
            <person name="Ginger M.L."/>
            <person name="Horn M."/>
            <person name="Schaap P."/>
            <person name="Caler L."/>
            <person name="Loftus B."/>
        </authorList>
    </citation>
    <scope>NUCLEOTIDE SEQUENCE [LARGE SCALE GENOMIC DNA]</scope>
    <source>
        <strain evidence="4 5">Neff</strain>
    </source>
</reference>
<dbReference type="VEuPathDB" id="AmoebaDB:ACA1_071990"/>
<dbReference type="AlphaFoldDB" id="L8HED5"/>
<keyword evidence="1" id="KW-0479">Metal-binding</keyword>
<dbReference type="RefSeq" id="XP_004353105.1">
    <property type="nucleotide sequence ID" value="XM_004353053.1"/>
</dbReference>
<dbReference type="PROSITE" id="PS50004">
    <property type="entry name" value="C2"/>
    <property type="match status" value="1"/>
</dbReference>
<dbReference type="PRINTS" id="PR00360">
    <property type="entry name" value="C2DOMAIN"/>
</dbReference>
<name>L8HED5_ACACF</name>
<dbReference type="CDD" id="cd00030">
    <property type="entry name" value="C2"/>
    <property type="match status" value="1"/>
</dbReference>
<feature type="domain" description="C2" evidence="3">
    <location>
        <begin position="1"/>
        <end position="105"/>
    </location>
</feature>
<protein>
    <submittedName>
        <fullName evidence="4">C2 domain containing protein</fullName>
    </submittedName>
</protein>
<sequence>MSGHRHLSIKVKEAKGIPAADSNGKSDPYVVLTIGGQKKKTKIIHKTLEPKWYEEFRFDIDDSQHVLRFEVFDHDKFSKDDSLGHYELNLKTAQIPIGQWTPFTRNLIHPKQSGEIQFEINIA</sequence>
<evidence type="ECO:0000313" key="4">
    <source>
        <dbReference type="EMBL" id="ELR23577.1"/>
    </source>
</evidence>
<dbReference type="PANTHER" id="PTHR45911:SF4">
    <property type="entry name" value="MULTIPLE C2 AND TRANSMEMBRANE DOMAIN-CONTAINING PROTEIN"/>
    <property type="match status" value="1"/>
</dbReference>
<dbReference type="InterPro" id="IPR000008">
    <property type="entry name" value="C2_dom"/>
</dbReference>
<dbReference type="SUPFAM" id="SSF49562">
    <property type="entry name" value="C2 domain (Calcium/lipid-binding domain, CaLB)"/>
    <property type="match status" value="1"/>
</dbReference>
<dbReference type="OMA" id="ITACPWI"/>
<proteinExistence type="predicted"/>
<gene>
    <name evidence="4" type="ORF">ACA1_071990</name>
</gene>
<dbReference type="SMART" id="SM00239">
    <property type="entry name" value="C2"/>
    <property type="match status" value="1"/>
</dbReference>
<dbReference type="OrthoDB" id="19392at2759"/>